<keyword evidence="3" id="KW-1185">Reference proteome</keyword>
<reference evidence="2 3" key="1">
    <citation type="submission" date="2017-07" db="EMBL/GenBank/DDBJ databases">
        <title>Genome Sequence of Antarctobacter heliothermus Strain SMS3 Isolated from a culture of the Diatom Skeletonema marinoi.</title>
        <authorList>
            <person name="Topel M."/>
            <person name="Pinder M.I.M."/>
            <person name="Johansson O.N."/>
            <person name="Kourtchenko O."/>
            <person name="Godhe A."/>
            <person name="Clarke A.K."/>
        </authorList>
    </citation>
    <scope>NUCLEOTIDE SEQUENCE [LARGE SCALE GENOMIC DNA]</scope>
    <source>
        <strain evidence="2 3">SMS3</strain>
    </source>
</reference>
<gene>
    <name evidence="2" type="ORF">ANTHELSMS3_04052</name>
</gene>
<dbReference type="KEGG" id="aht:ANTHELSMS3_04052"/>
<feature type="compositionally biased region" description="Low complexity" evidence="1">
    <location>
        <begin position="129"/>
        <end position="146"/>
    </location>
</feature>
<evidence type="ECO:0000313" key="2">
    <source>
        <dbReference type="EMBL" id="ASP22661.1"/>
    </source>
</evidence>
<evidence type="ECO:0008006" key="4">
    <source>
        <dbReference type="Google" id="ProtNLM"/>
    </source>
</evidence>
<name>A0A222E9M4_9RHOB</name>
<dbReference type="RefSeq" id="WP_094036384.1">
    <property type="nucleotide sequence ID" value="NZ_CP022540.1"/>
</dbReference>
<sequence length="165" mass="17518">MHAMIVDLDPTRLERSQIAFLESGIHVTGSGSFAVAETCLRRAVVDVLVIDADCGAERIVSLTALAERRNPRLVTILLARDVTEITDLYSDAVTTLHCVLDGRVSPRVVARMAQASLAGRAACKLTPARADSAPQAPAAEPSAPNPVFFTTRRKPAVHPGEAVPA</sequence>
<dbReference type="AlphaFoldDB" id="A0A222E9M4"/>
<dbReference type="OrthoDB" id="7846007at2"/>
<dbReference type="Proteomes" id="UP000203589">
    <property type="component" value="Chromosome"/>
</dbReference>
<protein>
    <recommendedName>
        <fullName evidence="4">Response regulatory domain-containing protein</fullName>
    </recommendedName>
</protein>
<proteinExistence type="predicted"/>
<evidence type="ECO:0000256" key="1">
    <source>
        <dbReference type="SAM" id="MobiDB-lite"/>
    </source>
</evidence>
<feature type="region of interest" description="Disordered" evidence="1">
    <location>
        <begin position="129"/>
        <end position="165"/>
    </location>
</feature>
<dbReference type="EMBL" id="CP022540">
    <property type="protein sequence ID" value="ASP22661.1"/>
    <property type="molecule type" value="Genomic_DNA"/>
</dbReference>
<accession>A0A222E9M4</accession>
<organism evidence="2 3">
    <name type="scientific">Antarctobacter heliothermus</name>
    <dbReference type="NCBI Taxonomy" id="74033"/>
    <lineage>
        <taxon>Bacteria</taxon>
        <taxon>Pseudomonadati</taxon>
        <taxon>Pseudomonadota</taxon>
        <taxon>Alphaproteobacteria</taxon>
        <taxon>Rhodobacterales</taxon>
        <taxon>Roseobacteraceae</taxon>
        <taxon>Antarctobacter</taxon>
    </lineage>
</organism>
<evidence type="ECO:0000313" key="3">
    <source>
        <dbReference type="Proteomes" id="UP000203589"/>
    </source>
</evidence>